<comment type="caution">
    <text evidence="2">The sequence shown here is derived from an EMBL/GenBank/DDBJ whole genome shotgun (WGS) entry which is preliminary data.</text>
</comment>
<feature type="compositionally biased region" description="Polar residues" evidence="1">
    <location>
        <begin position="37"/>
        <end position="52"/>
    </location>
</feature>
<proteinExistence type="predicted"/>
<keyword evidence="3" id="KW-1185">Reference proteome</keyword>
<feature type="compositionally biased region" description="Low complexity" evidence="1">
    <location>
        <begin position="57"/>
        <end position="66"/>
    </location>
</feature>
<dbReference type="AlphaFoldDB" id="A0A2T4H2Z5"/>
<accession>A0A2T4H2Z5</accession>
<evidence type="ECO:0000313" key="2">
    <source>
        <dbReference type="EMBL" id="PTD10163.1"/>
    </source>
</evidence>
<dbReference type="Proteomes" id="UP000241587">
    <property type="component" value="Unassembled WGS sequence"/>
</dbReference>
<feature type="compositionally biased region" description="Polar residues" evidence="1">
    <location>
        <begin position="117"/>
        <end position="127"/>
    </location>
</feature>
<gene>
    <name evidence="2" type="ORF">FCULG_00007835</name>
</gene>
<evidence type="ECO:0000256" key="1">
    <source>
        <dbReference type="SAM" id="MobiDB-lite"/>
    </source>
</evidence>
<evidence type="ECO:0000313" key="3">
    <source>
        <dbReference type="Proteomes" id="UP000241587"/>
    </source>
</evidence>
<dbReference type="EMBL" id="PVEM01000003">
    <property type="protein sequence ID" value="PTD10163.1"/>
    <property type="molecule type" value="Genomic_DNA"/>
</dbReference>
<organism evidence="2 3">
    <name type="scientific">Fusarium culmorum</name>
    <dbReference type="NCBI Taxonomy" id="5516"/>
    <lineage>
        <taxon>Eukaryota</taxon>
        <taxon>Fungi</taxon>
        <taxon>Dikarya</taxon>
        <taxon>Ascomycota</taxon>
        <taxon>Pezizomycotina</taxon>
        <taxon>Sordariomycetes</taxon>
        <taxon>Hypocreomycetidae</taxon>
        <taxon>Hypocreales</taxon>
        <taxon>Nectriaceae</taxon>
        <taxon>Fusarium</taxon>
    </lineage>
</organism>
<feature type="compositionally biased region" description="Basic and acidic residues" evidence="1">
    <location>
        <begin position="67"/>
        <end position="95"/>
    </location>
</feature>
<feature type="region of interest" description="Disordered" evidence="1">
    <location>
        <begin position="1"/>
        <end position="161"/>
    </location>
</feature>
<name>A0A2T4H2Z5_FUSCU</name>
<reference evidence="2 3" key="1">
    <citation type="submission" date="2018-02" db="EMBL/GenBank/DDBJ databases">
        <title>Fusarium culmorum secondary metabolites in fungal-bacterial-plant interactions.</title>
        <authorList>
            <person name="Schmidt R."/>
        </authorList>
    </citation>
    <scope>NUCLEOTIDE SEQUENCE [LARGE SCALE GENOMIC DNA]</scope>
    <source>
        <strain evidence="2 3">PV</strain>
    </source>
</reference>
<protein>
    <submittedName>
        <fullName evidence="2">Uncharacterized protein</fullName>
    </submittedName>
</protein>
<sequence>MASRNGTAAPMPRKIVTYGKPLRKRFMRDAIPLRTADTFSTPTATESATKPSKPSLPRSASDPSTRSPDDSRSDDPTSTRTGAERKTEARDATDTRKRKRPQAALSEMISEEPPSIIQKQSNPTTTLPRRPLGGSSKNDGKAATAPAAHRPQKRAPKTRLRDLGLCHEASLTLQLLRSAQNLRRLHSGIATMSRPDQRSGVHD</sequence>
<dbReference type="OrthoDB" id="78088at2759"/>